<keyword evidence="3" id="KW-1185">Reference proteome</keyword>
<dbReference type="PANTHER" id="PTHR42899">
    <property type="entry name" value="SPERMATOGENESIS-ASSOCIATED PROTEIN 20"/>
    <property type="match status" value="1"/>
</dbReference>
<accession>A0A271LDI7</accession>
<dbReference type="CDD" id="cd02955">
    <property type="entry name" value="SSP411"/>
    <property type="match status" value="1"/>
</dbReference>
<evidence type="ECO:0000313" key="3">
    <source>
        <dbReference type="Proteomes" id="UP000216442"/>
    </source>
</evidence>
<name>A0A271LDI7_9HYPH</name>
<gene>
    <name evidence="2" type="ORF">CIT26_28870</name>
</gene>
<feature type="domain" description="Spermatogenesis-associated protein 20-like TRX" evidence="1">
    <location>
        <begin position="40"/>
        <end position="200"/>
    </location>
</feature>
<organism evidence="2 3">
    <name type="scientific">Mesorhizobium temperatum</name>
    <dbReference type="NCBI Taxonomy" id="241416"/>
    <lineage>
        <taxon>Bacteria</taxon>
        <taxon>Pseudomonadati</taxon>
        <taxon>Pseudomonadota</taxon>
        <taxon>Alphaproteobacteria</taxon>
        <taxon>Hyphomicrobiales</taxon>
        <taxon>Phyllobacteriaceae</taxon>
        <taxon>Mesorhizobium</taxon>
    </lineage>
</organism>
<protein>
    <submittedName>
        <fullName evidence="2">Thioredoxin domain-containing protein</fullName>
    </submittedName>
</protein>
<dbReference type="Pfam" id="PF03190">
    <property type="entry name" value="Thioredox_DsbH"/>
    <property type="match status" value="1"/>
</dbReference>
<dbReference type="InterPro" id="IPR012341">
    <property type="entry name" value="6hp_glycosidase-like_sf"/>
</dbReference>
<dbReference type="SUPFAM" id="SSF48208">
    <property type="entry name" value="Six-hairpin glycosidases"/>
    <property type="match status" value="1"/>
</dbReference>
<evidence type="ECO:0000259" key="1">
    <source>
        <dbReference type="Pfam" id="PF03190"/>
    </source>
</evidence>
<reference evidence="2 3" key="1">
    <citation type="submission" date="2017-08" db="EMBL/GenBank/DDBJ databases">
        <title>Mesorhizobium wenxinae sp. nov., a novel rhizobial species isolated from root nodules of chickpea (Cicer arietinum L.).</title>
        <authorList>
            <person name="Zhang J."/>
        </authorList>
    </citation>
    <scope>NUCLEOTIDE SEQUENCE [LARGE SCALE GENOMIC DNA]</scope>
    <source>
        <strain evidence="2 3">SDW018</strain>
    </source>
</reference>
<dbReference type="SUPFAM" id="SSF52833">
    <property type="entry name" value="Thioredoxin-like"/>
    <property type="match status" value="1"/>
</dbReference>
<dbReference type="InterPro" id="IPR004879">
    <property type="entry name" value="Ssp411-like_TRX"/>
</dbReference>
<dbReference type="AlphaFoldDB" id="A0A271LDI7"/>
<dbReference type="Proteomes" id="UP000216442">
    <property type="component" value="Unassembled WGS sequence"/>
</dbReference>
<dbReference type="OrthoDB" id="9762614at2"/>
<dbReference type="InterPro" id="IPR036249">
    <property type="entry name" value="Thioredoxin-like_sf"/>
</dbReference>
<evidence type="ECO:0000313" key="2">
    <source>
        <dbReference type="EMBL" id="PAQ06179.1"/>
    </source>
</evidence>
<sequence>MESPEIICRPSTTALASLIHRQFAECPTVTLPAQNLPAQNLLAEEASPYLQQHSGNPVHWRAWSPASLAEAKALQRPILLSVGYAACHWCHVMAHESFENDDVAAVMNRLFVNIKVDREERPDIDQIYMAALSSMGEQGGWPLTMFLTPDGKPFWGGTYFPREARYGRPGFVQVLEAVDKAWREKKESVNQSADGLTTHVEARLAGTHAKAVLDRDTLATLANGINGMIDRELGGLRGAPKFPNAPFMQTLWLSWLRDGAIAHRDAVLLSLEKMLAGGIYDHIGGGLSRYSTDAEWLVPHFEKMLYDNAQLIRLCNWAYAATGDKLFRVRIEGTIDWLLREMRVDGGAFAASLDADSEGEEGLFYTWSRDEIETALGDESALFFQYFTLTGPHGWEGKPIIHQTDAQQTQSVADRDRLIPLKEEMLVAREQRVRPGRDGKVLTDWNGLVIAALAEAGRALKRIDWIEAAEQAFVAIASSARDGRLPHSMLGVKKLFPALSSDYAAMANAAISLFEATGTSNYAELAGQFIAQLDRWHSDENNTGYYLTASDSSDVPIRIRGDADEAIPSATGQIIEAMVRFSSLSGDFELQEKTWKVAEHAAGRAAHQAYGQAGIVNACALAIEPLKLVLVDNPENPGLVPVANRNPDPRRIDTIVPVGSATNLPMLPGGALPPTDTPGAWLCTGQVCLPTITSAEELERRLRRQ</sequence>
<dbReference type="GO" id="GO:0005975">
    <property type="term" value="P:carbohydrate metabolic process"/>
    <property type="evidence" value="ECO:0007669"/>
    <property type="project" value="InterPro"/>
</dbReference>
<proteinExistence type="predicted"/>
<dbReference type="Gene3D" id="1.50.10.10">
    <property type="match status" value="1"/>
</dbReference>
<comment type="caution">
    <text evidence="2">The sequence shown here is derived from an EMBL/GenBank/DDBJ whole genome shotgun (WGS) entry which is preliminary data.</text>
</comment>
<dbReference type="PANTHER" id="PTHR42899:SF1">
    <property type="entry name" value="SPERMATOGENESIS-ASSOCIATED PROTEIN 20"/>
    <property type="match status" value="1"/>
</dbReference>
<dbReference type="EMBL" id="NPKJ01000068">
    <property type="protein sequence ID" value="PAQ06179.1"/>
    <property type="molecule type" value="Genomic_DNA"/>
</dbReference>
<dbReference type="InterPro" id="IPR024705">
    <property type="entry name" value="Ssp411"/>
</dbReference>
<dbReference type="PIRSF" id="PIRSF006402">
    <property type="entry name" value="UCP006402_thioredoxin"/>
    <property type="match status" value="1"/>
</dbReference>
<dbReference type="InterPro" id="IPR008928">
    <property type="entry name" value="6-hairpin_glycosidase_sf"/>
</dbReference>
<dbReference type="Gene3D" id="3.40.30.10">
    <property type="entry name" value="Glutaredoxin"/>
    <property type="match status" value="1"/>
</dbReference>